<dbReference type="InterPro" id="IPR004155">
    <property type="entry name" value="PBS_lyase_HEAT"/>
</dbReference>
<organism evidence="1 2">
    <name type="scientific">Streptomyces clavuligerus</name>
    <dbReference type="NCBI Taxonomy" id="1901"/>
    <lineage>
        <taxon>Bacteria</taxon>
        <taxon>Bacillati</taxon>
        <taxon>Actinomycetota</taxon>
        <taxon>Actinomycetes</taxon>
        <taxon>Kitasatosporales</taxon>
        <taxon>Streptomycetaceae</taxon>
        <taxon>Streptomyces</taxon>
    </lineage>
</organism>
<dbReference type="GO" id="GO:0016491">
    <property type="term" value="F:oxidoreductase activity"/>
    <property type="evidence" value="ECO:0007669"/>
    <property type="project" value="TreeGrafter"/>
</dbReference>
<proteinExistence type="predicted"/>
<dbReference type="PANTHER" id="PTHR12697">
    <property type="entry name" value="PBS LYASE HEAT-LIKE PROTEIN"/>
    <property type="match status" value="1"/>
</dbReference>
<reference evidence="1 2" key="1">
    <citation type="journal article" date="2010" name="Genome Biol. Evol.">
        <title>The sequence of a 1.8-mb bacterial linear plasmid reveals a rich evolutionary reservoir of secondary metabolic pathways.</title>
        <authorList>
            <person name="Medema M.H."/>
            <person name="Trefzer A."/>
            <person name="Kovalchuk A."/>
            <person name="van den Berg M."/>
            <person name="Mueller U."/>
            <person name="Heijne W."/>
            <person name="Wu L."/>
            <person name="Alam M.T."/>
            <person name="Ronning C.M."/>
            <person name="Nierman W.C."/>
            <person name="Bovenberg R.A.L."/>
            <person name="Breitling R."/>
            <person name="Takano E."/>
        </authorList>
    </citation>
    <scope>NUCLEOTIDE SEQUENCE [LARGE SCALE GENOMIC DNA]</scope>
    <source>
        <strain evidence="2">ATCC 27064 / DSM 738 / JCM 4710 / NBRC 13307 / NCIMB 12785 / NRRL 3585 / VKM Ac-602</strain>
    </source>
</reference>
<dbReference type="SMART" id="SM00567">
    <property type="entry name" value="EZ_HEAT"/>
    <property type="match status" value="12"/>
</dbReference>
<dbReference type="eggNOG" id="COG1413">
    <property type="taxonomic scope" value="Bacteria"/>
</dbReference>
<name>E2Q1H6_STRCL</name>
<dbReference type="Pfam" id="PF13646">
    <property type="entry name" value="HEAT_2"/>
    <property type="match status" value="2"/>
</dbReference>
<dbReference type="OrthoDB" id="4034574at2"/>
<dbReference type="STRING" id="1901.BB341_00865"/>
<protein>
    <submittedName>
        <fullName evidence="1">Uncharacterized protein</fullName>
    </submittedName>
</protein>
<dbReference type="PANTHER" id="PTHR12697:SF38">
    <property type="entry name" value="PBS LYASE HEAT DOMAIN PROTEIN REPEAT-CONTAINING PROTEIN"/>
    <property type="match status" value="1"/>
</dbReference>
<dbReference type="InterPro" id="IPR011989">
    <property type="entry name" value="ARM-like"/>
</dbReference>
<dbReference type="RefSeq" id="WP_003962709.1">
    <property type="nucleotide sequence ID" value="NZ_CM000913.1"/>
</dbReference>
<evidence type="ECO:0000313" key="1">
    <source>
        <dbReference type="EMBL" id="EFG10602.1"/>
    </source>
</evidence>
<dbReference type="Gene3D" id="1.25.10.10">
    <property type="entry name" value="Leucine-rich Repeat Variant"/>
    <property type="match status" value="4"/>
</dbReference>
<dbReference type="EMBL" id="CM000913">
    <property type="protein sequence ID" value="EFG10602.1"/>
    <property type="molecule type" value="Genomic_DNA"/>
</dbReference>
<dbReference type="InterPro" id="IPR016024">
    <property type="entry name" value="ARM-type_fold"/>
</dbReference>
<sequence length="649" mass="65351">MAPGADIARLRVDGDAAGLYRAVDSDDSATAYGAVALLGDLAAGDAAAVGLLLEIVRRPDVFRIGLRLRAASALGELREPRAVPALLAMLSPPERGTAEDVRRRRAVVGALARIGTPTVVTELIRRAAAGIDSPWVLPHALTRLRAPEAVPALLSALDRLPPGDPPAWVRLVRALGRQGDPRAGAALLGLLGTELPAPVVRREILKALDGLPAACLSGLLDPRAAALLRPDLRDPSPRTGPLAAGLLARSPAGRAELRGALEEAVRGGPGAGLPVTVVTRCLTARGGRPEPCDGDGGRGGGDADLLARLLRDAPAPLVRRHAAAALAAVGGARAVDALTAALGDERITEAVAEIVARLPDPPVDRLLALLTGDGAAARRGAAVALGRLGCAEAAPALLAAVDGVDPAGVRAAVDALGALRYRPAVPYLAVLAADTGEPGTVRARAVRALGLIGAAGALPVVLAAARDPRGVVRARAAQALGAFAVPEAAEALGALAAGDADPDVARAAARALGRIGAPALPVLGGLAARPRPDGGPLMDDVVDALAECPGGAADAVLNRLVTDLPPGPARVRATGALSGRRVPEAVPALAALLLDDREYAGHADALRGLAAIGGEPATGHVLAYCRRFPERLETARGALGLLARRAPAS</sequence>
<dbReference type="KEGG" id="sclf:BB341_00865"/>
<keyword evidence="2" id="KW-1185">Reference proteome</keyword>
<dbReference type="SUPFAM" id="SSF48371">
    <property type="entry name" value="ARM repeat"/>
    <property type="match status" value="2"/>
</dbReference>
<dbReference type="AlphaFoldDB" id="E2Q1H6"/>
<dbReference type="GeneID" id="93734812"/>
<dbReference type="Pfam" id="PF03130">
    <property type="entry name" value="HEAT_PBS"/>
    <property type="match status" value="2"/>
</dbReference>
<evidence type="ECO:0000313" key="2">
    <source>
        <dbReference type="Proteomes" id="UP000002357"/>
    </source>
</evidence>
<dbReference type="Proteomes" id="UP000002357">
    <property type="component" value="Chromosome"/>
</dbReference>
<gene>
    <name evidence="1" type="ORF">SCLAV_5535</name>
</gene>
<accession>E2Q1H6</accession>